<gene>
    <name evidence="1" type="ORF">H5411_43675</name>
</gene>
<sequence length="65" mass="7345">MSAANEELLDKIDALRKENDAIRDRVAYLVGWYGDKATTNEELAELVGQLRAVLDRTWVEPGNIQ</sequence>
<organism evidence="1 2">
    <name type="scientific">Amycolatopsis echigonensis</name>
    <dbReference type="NCBI Taxonomy" id="2576905"/>
    <lineage>
        <taxon>Bacteria</taxon>
        <taxon>Bacillati</taxon>
        <taxon>Actinomycetota</taxon>
        <taxon>Actinomycetes</taxon>
        <taxon>Pseudonocardiales</taxon>
        <taxon>Pseudonocardiaceae</taxon>
        <taxon>Amycolatopsis</taxon>
    </lineage>
</organism>
<evidence type="ECO:0000313" key="1">
    <source>
        <dbReference type="EMBL" id="MBB2505999.1"/>
    </source>
</evidence>
<dbReference type="EMBL" id="JACJHR010000135">
    <property type="protein sequence ID" value="MBB2505999.1"/>
    <property type="molecule type" value="Genomic_DNA"/>
</dbReference>
<dbReference type="Proteomes" id="UP000550260">
    <property type="component" value="Unassembled WGS sequence"/>
</dbReference>
<evidence type="ECO:0000313" key="2">
    <source>
        <dbReference type="Proteomes" id="UP000550260"/>
    </source>
</evidence>
<dbReference type="AlphaFoldDB" id="A0A8E1W9K6"/>
<reference evidence="1 2" key="1">
    <citation type="submission" date="2020-08" db="EMBL/GenBank/DDBJ databases">
        <title>Amycolatopsis echigonensis JCM 21831.</title>
        <authorList>
            <person name="Tedsree N."/>
            <person name="Kuncharoen N."/>
            <person name="Likhitwitayawuid K."/>
            <person name="Tanasupawat S."/>
        </authorList>
    </citation>
    <scope>NUCLEOTIDE SEQUENCE [LARGE SCALE GENOMIC DNA]</scope>
    <source>
        <strain evidence="1 2">JCM 21831</strain>
    </source>
</reference>
<accession>A0A8E1W9K6</accession>
<proteinExistence type="predicted"/>
<comment type="caution">
    <text evidence="1">The sequence shown here is derived from an EMBL/GenBank/DDBJ whole genome shotgun (WGS) entry which is preliminary data.</text>
</comment>
<name>A0A8E1W9K6_9PSEU</name>
<dbReference type="RefSeq" id="WP_183127548.1">
    <property type="nucleotide sequence ID" value="NZ_JACJHR010000135.1"/>
</dbReference>
<protein>
    <submittedName>
        <fullName evidence="1">Uncharacterized protein</fullName>
    </submittedName>
</protein>